<keyword evidence="7" id="KW-0961">Cell wall biogenesis/degradation</keyword>
<evidence type="ECO:0000256" key="9">
    <source>
        <dbReference type="SAM" id="SignalP"/>
    </source>
</evidence>
<evidence type="ECO:0000256" key="4">
    <source>
        <dbReference type="ARBA" id="ARBA00022525"/>
    </source>
</evidence>
<evidence type="ECO:0000256" key="2">
    <source>
        <dbReference type="ARBA" id="ARBA00008834"/>
    </source>
</evidence>
<keyword evidence="5 8" id="KW-0378">Hydrolase</keyword>
<dbReference type="Proteomes" id="UP000634136">
    <property type="component" value="Unassembled WGS sequence"/>
</dbReference>
<dbReference type="InterPro" id="IPR000743">
    <property type="entry name" value="Glyco_hydro_28"/>
</dbReference>
<dbReference type="GO" id="GO:0005975">
    <property type="term" value="P:carbohydrate metabolic process"/>
    <property type="evidence" value="ECO:0007669"/>
    <property type="project" value="InterPro"/>
</dbReference>
<evidence type="ECO:0000256" key="8">
    <source>
        <dbReference type="RuleBase" id="RU361169"/>
    </source>
</evidence>
<keyword evidence="4" id="KW-0964">Secreted</keyword>
<evidence type="ECO:0000313" key="11">
    <source>
        <dbReference type="Proteomes" id="UP000634136"/>
    </source>
</evidence>
<reference evidence="10" key="1">
    <citation type="submission" date="2020-09" db="EMBL/GenBank/DDBJ databases">
        <title>Genome-Enabled Discovery of Anthraquinone Biosynthesis in Senna tora.</title>
        <authorList>
            <person name="Kang S.-H."/>
            <person name="Pandey R.P."/>
            <person name="Lee C.-M."/>
            <person name="Sim J.-S."/>
            <person name="Jeong J.-T."/>
            <person name="Choi B.-S."/>
            <person name="Jung M."/>
            <person name="Ginzburg D."/>
            <person name="Zhao K."/>
            <person name="Won S.Y."/>
            <person name="Oh T.-J."/>
            <person name="Yu Y."/>
            <person name="Kim N.-H."/>
            <person name="Lee O.R."/>
            <person name="Lee T.-H."/>
            <person name="Bashyal P."/>
            <person name="Kim T.-S."/>
            <person name="Lee W.-H."/>
            <person name="Kawkins C."/>
            <person name="Kim C.-K."/>
            <person name="Kim J.S."/>
            <person name="Ahn B.O."/>
            <person name="Rhee S.Y."/>
            <person name="Sohng J.K."/>
        </authorList>
    </citation>
    <scope>NUCLEOTIDE SEQUENCE</scope>
    <source>
        <tissue evidence="10">Leaf</tissue>
    </source>
</reference>
<comment type="caution">
    <text evidence="10">The sequence shown here is derived from an EMBL/GenBank/DDBJ whole genome shotgun (WGS) entry which is preliminary data.</text>
</comment>
<evidence type="ECO:0000256" key="3">
    <source>
        <dbReference type="ARBA" id="ARBA00022512"/>
    </source>
</evidence>
<feature type="chain" id="PRO_5032610214" evidence="9">
    <location>
        <begin position="26"/>
        <end position="427"/>
    </location>
</feature>
<dbReference type="OrthoDB" id="187139at2759"/>
<name>A0A834STT3_9FABA</name>
<evidence type="ECO:0000256" key="7">
    <source>
        <dbReference type="ARBA" id="ARBA00023316"/>
    </source>
</evidence>
<comment type="similarity">
    <text evidence="2 8">Belongs to the glycosyl hydrolase 28 family.</text>
</comment>
<evidence type="ECO:0000256" key="1">
    <source>
        <dbReference type="ARBA" id="ARBA00004191"/>
    </source>
</evidence>
<dbReference type="SMART" id="SM00710">
    <property type="entry name" value="PbH1"/>
    <property type="match status" value="4"/>
</dbReference>
<dbReference type="InterPro" id="IPR006626">
    <property type="entry name" value="PbH1"/>
</dbReference>
<dbReference type="SUPFAM" id="SSF51126">
    <property type="entry name" value="Pectin lyase-like"/>
    <property type="match status" value="1"/>
</dbReference>
<evidence type="ECO:0000313" key="10">
    <source>
        <dbReference type="EMBL" id="KAF7809323.1"/>
    </source>
</evidence>
<dbReference type="PANTHER" id="PTHR31375">
    <property type="match status" value="1"/>
</dbReference>
<accession>A0A834STT3</accession>
<keyword evidence="3" id="KW-0134">Cell wall</keyword>
<dbReference type="InterPro" id="IPR012334">
    <property type="entry name" value="Pectin_lyas_fold"/>
</dbReference>
<dbReference type="Gene3D" id="2.160.20.10">
    <property type="entry name" value="Single-stranded right-handed beta-helix, Pectin lyase-like"/>
    <property type="match status" value="1"/>
</dbReference>
<keyword evidence="9" id="KW-0732">Signal</keyword>
<protein>
    <submittedName>
        <fullName evidence="10">Polygalacturonase</fullName>
    </submittedName>
</protein>
<proteinExistence type="inferred from homology"/>
<dbReference type="GO" id="GO:0071555">
    <property type="term" value="P:cell wall organization"/>
    <property type="evidence" value="ECO:0007669"/>
    <property type="project" value="UniProtKB-KW"/>
</dbReference>
<gene>
    <name evidence="10" type="ORF">G2W53_036066</name>
</gene>
<dbReference type="GO" id="GO:0004650">
    <property type="term" value="F:polygalacturonase activity"/>
    <property type="evidence" value="ECO:0007669"/>
    <property type="project" value="InterPro"/>
</dbReference>
<dbReference type="Pfam" id="PF00295">
    <property type="entry name" value="Glyco_hydro_28"/>
    <property type="match status" value="1"/>
</dbReference>
<dbReference type="InterPro" id="IPR011050">
    <property type="entry name" value="Pectin_lyase_fold/virulence"/>
</dbReference>
<organism evidence="10 11">
    <name type="scientific">Senna tora</name>
    <dbReference type="NCBI Taxonomy" id="362788"/>
    <lineage>
        <taxon>Eukaryota</taxon>
        <taxon>Viridiplantae</taxon>
        <taxon>Streptophyta</taxon>
        <taxon>Embryophyta</taxon>
        <taxon>Tracheophyta</taxon>
        <taxon>Spermatophyta</taxon>
        <taxon>Magnoliopsida</taxon>
        <taxon>eudicotyledons</taxon>
        <taxon>Gunneridae</taxon>
        <taxon>Pentapetalae</taxon>
        <taxon>rosids</taxon>
        <taxon>fabids</taxon>
        <taxon>Fabales</taxon>
        <taxon>Fabaceae</taxon>
        <taxon>Caesalpinioideae</taxon>
        <taxon>Cassia clade</taxon>
        <taxon>Senna</taxon>
    </lineage>
</organism>
<dbReference type="AlphaFoldDB" id="A0A834STT3"/>
<dbReference type="EMBL" id="JAAIUW010000011">
    <property type="protein sequence ID" value="KAF7809323.1"/>
    <property type="molecule type" value="Genomic_DNA"/>
</dbReference>
<feature type="signal peptide" evidence="9">
    <location>
        <begin position="1"/>
        <end position="25"/>
    </location>
</feature>
<comment type="subcellular location">
    <subcellularLocation>
        <location evidence="1">Secreted</location>
        <location evidence="1">Cell wall</location>
    </subcellularLocation>
</comment>
<sequence length="427" mass="46442">MKMNKISCVVLVFLLLLWISVCVEARKNDIRKTEFDRVEKYSPADYMSTFDVVSFGAKGNGVFDDSKHGKLPAKLIDGSVVAPSEASCWPKSSLLEWINFKWVQNFTLKGSGIVDAQGSDWWTSSSQFYHLQPHAVPSSLGTTSQEPSLKTHGSAHNLERAGQLIAHLPENAMIDILLPIPPENDLALRFYSCKNVTVKDIRIKNSPLCHLKFDSSKGIIVNNITISSPENSPNTDGIHLQNSVDVQIQYSDIGSGDDCVSIQTGCSNVHVHHLNCGPGHGTSIGGLGKDTSVACVSNIVVEDISMQNTLYGARIKTWQGGIGMVKNVSFSRIEVHEVKVPIVIDQYYCDKRSCKNQTASVVISGVSAGIKKAILQAVNLTAPISRIRPNTIGIMSCVAPPPRFPHPAATPLAEPTTGEENIELIQN</sequence>
<evidence type="ECO:0000256" key="6">
    <source>
        <dbReference type="ARBA" id="ARBA00023295"/>
    </source>
</evidence>
<keyword evidence="11" id="KW-1185">Reference proteome</keyword>
<keyword evidence="6 8" id="KW-0326">Glycosidase</keyword>
<evidence type="ECO:0000256" key="5">
    <source>
        <dbReference type="ARBA" id="ARBA00022801"/>
    </source>
</evidence>